<reference evidence="2 3" key="1">
    <citation type="journal article" date="2020" name="Biotechnol. Biofuels">
        <title>New insights from the biogas microbiome by comprehensive genome-resolved metagenomics of nearly 1600 species originating from multiple anaerobic digesters.</title>
        <authorList>
            <person name="Campanaro S."/>
            <person name="Treu L."/>
            <person name="Rodriguez-R L.M."/>
            <person name="Kovalovszki A."/>
            <person name="Ziels R.M."/>
            <person name="Maus I."/>
            <person name="Zhu X."/>
            <person name="Kougias P.G."/>
            <person name="Basile A."/>
            <person name="Luo G."/>
            <person name="Schluter A."/>
            <person name="Konstantinidis K.T."/>
            <person name="Angelidaki I."/>
        </authorList>
    </citation>
    <scope>NUCLEOTIDE SEQUENCE [LARGE SCALE GENOMIC DNA]</scope>
    <source>
        <strain evidence="2">AS27yjCOA_157</strain>
    </source>
</reference>
<dbReference type="SUPFAM" id="SSF52980">
    <property type="entry name" value="Restriction endonuclease-like"/>
    <property type="match status" value="1"/>
</dbReference>
<keyword evidence="2" id="KW-0255">Endonuclease</keyword>
<evidence type="ECO:0000313" key="2">
    <source>
        <dbReference type="EMBL" id="NLJ23776.1"/>
    </source>
</evidence>
<dbReference type="InterPro" id="IPR007560">
    <property type="entry name" value="Restrct_endonuc_IV_Mrr"/>
</dbReference>
<dbReference type="GO" id="GO:0003677">
    <property type="term" value="F:DNA binding"/>
    <property type="evidence" value="ECO:0007669"/>
    <property type="project" value="InterPro"/>
</dbReference>
<dbReference type="InterPro" id="IPR011856">
    <property type="entry name" value="tRNA_endonuc-like_dom_sf"/>
</dbReference>
<keyword evidence="2" id="KW-0378">Hydrolase</keyword>
<organism evidence="2 3">
    <name type="scientific">Methanothrix soehngenii</name>
    <name type="common">Methanosaeta concilii</name>
    <dbReference type="NCBI Taxonomy" id="2223"/>
    <lineage>
        <taxon>Archaea</taxon>
        <taxon>Methanobacteriati</taxon>
        <taxon>Methanobacteriota</taxon>
        <taxon>Stenosarchaea group</taxon>
        <taxon>Methanomicrobia</taxon>
        <taxon>Methanotrichales</taxon>
        <taxon>Methanotrichaceae</taxon>
        <taxon>Methanothrix</taxon>
    </lineage>
</organism>
<evidence type="ECO:0000259" key="1">
    <source>
        <dbReference type="Pfam" id="PF04471"/>
    </source>
</evidence>
<proteinExistence type="predicted"/>
<dbReference type="AlphaFoldDB" id="A0A7K4AL76"/>
<dbReference type="EMBL" id="JAAYUN010000239">
    <property type="protein sequence ID" value="NLJ23776.1"/>
    <property type="molecule type" value="Genomic_DNA"/>
</dbReference>
<gene>
    <name evidence="2" type="ORF">GX426_11840</name>
</gene>
<dbReference type="GO" id="GO:0009307">
    <property type="term" value="P:DNA restriction-modification system"/>
    <property type="evidence" value="ECO:0007669"/>
    <property type="project" value="InterPro"/>
</dbReference>
<dbReference type="Proteomes" id="UP000544742">
    <property type="component" value="Unassembled WGS sequence"/>
</dbReference>
<dbReference type="InterPro" id="IPR011335">
    <property type="entry name" value="Restrct_endonuc-II-like"/>
</dbReference>
<protein>
    <submittedName>
        <fullName evidence="2">Restriction endonuclease</fullName>
    </submittedName>
</protein>
<accession>A0A7K4AL76</accession>
<sequence length="283" mass="33074">MKCVMKNTGTSFELLTRSIFNLIVNEKRVETIDVRHDVELHGITAKHQIDVYWEFKVGGITHKTIVQTKDWSNPVKQEQLFAFKCILDDLQGQPRGVFVTRTGYQRGAREFAEKHGIVLYELREPTAEDKAEWIQTFDIDVIINISSFKVVELKEDLDWNLSQLEQKHIPLSESPKIELYDSTKIYNENGKEIDTLQYFFQSFVSEESNKNEAITINHEFDKPTFLEPKDKRVPLMKINAITFMISMKQIKKHYQIKGKDFVGYLLRNVVEGTERTIPKEIIK</sequence>
<comment type="caution">
    <text evidence="2">The sequence shown here is derived from an EMBL/GenBank/DDBJ whole genome shotgun (WGS) entry which is preliminary data.</text>
</comment>
<name>A0A7K4AL76_METSH</name>
<dbReference type="GO" id="GO:0004519">
    <property type="term" value="F:endonuclease activity"/>
    <property type="evidence" value="ECO:0007669"/>
    <property type="project" value="UniProtKB-KW"/>
</dbReference>
<feature type="domain" description="Restriction endonuclease type IV Mrr" evidence="1">
    <location>
        <begin position="11"/>
        <end position="121"/>
    </location>
</feature>
<dbReference type="Pfam" id="PF04471">
    <property type="entry name" value="Mrr_cat"/>
    <property type="match status" value="1"/>
</dbReference>
<evidence type="ECO:0000313" key="3">
    <source>
        <dbReference type="Proteomes" id="UP000544742"/>
    </source>
</evidence>
<dbReference type="Gene3D" id="3.40.1350.10">
    <property type="match status" value="1"/>
</dbReference>
<keyword evidence="2" id="KW-0540">Nuclease</keyword>